<reference evidence="2" key="2">
    <citation type="submission" date="2015-06" db="UniProtKB">
        <authorList>
            <consortium name="EnsemblMetazoa"/>
        </authorList>
    </citation>
    <scope>IDENTIFICATION</scope>
</reference>
<keyword evidence="3" id="KW-1185">Reference proteome</keyword>
<feature type="transmembrane region" description="Helical" evidence="1">
    <location>
        <begin position="44"/>
        <end position="64"/>
    </location>
</feature>
<accession>T1KQD3</accession>
<sequence length="82" mass="9665">MLLVNLWLTCDAFVWPFYAFISCVLLICIEFRSTIINLFSGQHFPFHWIFINLPFVIFCVSLDLTNLFDLFNPVVKVRFNGL</sequence>
<keyword evidence="1" id="KW-0472">Membrane</keyword>
<protein>
    <submittedName>
        <fullName evidence="2">Uncharacterized protein</fullName>
    </submittedName>
</protein>
<name>T1KQD3_TETUR</name>
<dbReference type="EnsemblMetazoa" id="tetur17g03720.1">
    <property type="protein sequence ID" value="tetur17g03720.1"/>
    <property type="gene ID" value="tetur17g03720"/>
</dbReference>
<reference evidence="3" key="1">
    <citation type="submission" date="2011-08" db="EMBL/GenBank/DDBJ databases">
        <authorList>
            <person name="Rombauts S."/>
        </authorList>
    </citation>
    <scope>NUCLEOTIDE SEQUENCE</scope>
    <source>
        <strain evidence="3">London</strain>
    </source>
</reference>
<evidence type="ECO:0000313" key="3">
    <source>
        <dbReference type="Proteomes" id="UP000015104"/>
    </source>
</evidence>
<dbReference type="HOGENOM" id="CLU_2561242_0_0_1"/>
<proteinExistence type="predicted"/>
<evidence type="ECO:0000313" key="2">
    <source>
        <dbReference type="EnsemblMetazoa" id="tetur17g03720.1"/>
    </source>
</evidence>
<keyword evidence="1" id="KW-1133">Transmembrane helix</keyword>
<dbReference type="EMBL" id="CAEY01000349">
    <property type="status" value="NOT_ANNOTATED_CDS"/>
    <property type="molecule type" value="Genomic_DNA"/>
</dbReference>
<organism evidence="2 3">
    <name type="scientific">Tetranychus urticae</name>
    <name type="common">Two-spotted spider mite</name>
    <dbReference type="NCBI Taxonomy" id="32264"/>
    <lineage>
        <taxon>Eukaryota</taxon>
        <taxon>Metazoa</taxon>
        <taxon>Ecdysozoa</taxon>
        <taxon>Arthropoda</taxon>
        <taxon>Chelicerata</taxon>
        <taxon>Arachnida</taxon>
        <taxon>Acari</taxon>
        <taxon>Acariformes</taxon>
        <taxon>Trombidiformes</taxon>
        <taxon>Prostigmata</taxon>
        <taxon>Eleutherengona</taxon>
        <taxon>Raphignathae</taxon>
        <taxon>Tetranychoidea</taxon>
        <taxon>Tetranychidae</taxon>
        <taxon>Tetranychus</taxon>
    </lineage>
</organism>
<evidence type="ECO:0000256" key="1">
    <source>
        <dbReference type="SAM" id="Phobius"/>
    </source>
</evidence>
<dbReference type="AlphaFoldDB" id="T1KQD3"/>
<feature type="transmembrane region" description="Helical" evidence="1">
    <location>
        <begin position="12"/>
        <end position="32"/>
    </location>
</feature>
<keyword evidence="1" id="KW-0812">Transmembrane</keyword>
<dbReference type="Proteomes" id="UP000015104">
    <property type="component" value="Unassembled WGS sequence"/>
</dbReference>